<feature type="binding site" evidence="5">
    <location>
        <position position="118"/>
    </location>
    <ligand>
        <name>substrate</name>
    </ligand>
</feature>
<evidence type="ECO:0000256" key="3">
    <source>
        <dbReference type="ARBA" id="ARBA00023002"/>
    </source>
</evidence>
<evidence type="ECO:0000259" key="7">
    <source>
        <dbReference type="Pfam" id="PF00248"/>
    </source>
</evidence>
<feature type="domain" description="NADP-dependent oxidoreductase" evidence="7">
    <location>
        <begin position="16"/>
        <end position="267"/>
    </location>
</feature>
<proteinExistence type="inferred from homology"/>
<dbReference type="Pfam" id="PF00248">
    <property type="entry name" value="Aldo_ket_red"/>
    <property type="match status" value="1"/>
</dbReference>
<comment type="caution">
    <text evidence="8">The sequence shown here is derived from an EMBL/GenBank/DDBJ whole genome shotgun (WGS) entry which is preliminary data.</text>
</comment>
<evidence type="ECO:0000256" key="6">
    <source>
        <dbReference type="PIRSR" id="PIRSR000097-3"/>
    </source>
</evidence>
<dbReference type="PROSITE" id="PS00798">
    <property type="entry name" value="ALDOKETO_REDUCTASE_1"/>
    <property type="match status" value="1"/>
</dbReference>
<gene>
    <name evidence="8" type="ORF">BWX42_05390</name>
</gene>
<dbReference type="PRINTS" id="PR00069">
    <property type="entry name" value="ALDKETRDTASE"/>
</dbReference>
<evidence type="ECO:0000256" key="4">
    <source>
        <dbReference type="PIRSR" id="PIRSR000097-1"/>
    </source>
</evidence>
<dbReference type="Gene3D" id="3.20.20.100">
    <property type="entry name" value="NADP-dependent oxidoreductase domain"/>
    <property type="match status" value="1"/>
</dbReference>
<dbReference type="PIRSF" id="PIRSF000097">
    <property type="entry name" value="AKR"/>
    <property type="match status" value="1"/>
</dbReference>
<dbReference type="PANTHER" id="PTHR43827:SF3">
    <property type="entry name" value="NADP-DEPENDENT OXIDOREDUCTASE DOMAIN-CONTAINING PROTEIN"/>
    <property type="match status" value="1"/>
</dbReference>
<evidence type="ECO:0000313" key="8">
    <source>
        <dbReference type="EMBL" id="OOL81235.1"/>
    </source>
</evidence>
<reference evidence="8 9" key="1">
    <citation type="submission" date="2017-01" db="EMBL/GenBank/DDBJ databases">
        <title>Complete Genome Sequence of Dolosigranulum pigrum isolated from a Patient with interstitial lung disease.</title>
        <authorList>
            <person name="Mukhopadhyay R."/>
            <person name="Joaquin J."/>
            <person name="Hogue R."/>
            <person name="Fitzgerald S."/>
            <person name="Jospin G."/>
            <person name="Eisen J.A."/>
            <person name="Chaturvedi V."/>
        </authorList>
    </citation>
    <scope>NUCLEOTIDE SEQUENCE [LARGE SCALE GENOMIC DNA]</scope>
    <source>
        <strain evidence="8 9">15S00348</strain>
    </source>
</reference>
<dbReference type="PANTHER" id="PTHR43827">
    <property type="entry name" value="2,5-DIKETO-D-GLUCONIC ACID REDUCTASE"/>
    <property type="match status" value="1"/>
</dbReference>
<evidence type="ECO:0000256" key="2">
    <source>
        <dbReference type="ARBA" id="ARBA00022857"/>
    </source>
</evidence>
<evidence type="ECO:0000256" key="5">
    <source>
        <dbReference type="PIRSR" id="PIRSR000097-2"/>
    </source>
</evidence>
<protein>
    <submittedName>
        <fullName evidence="8">Aldo/keto reductase</fullName>
    </submittedName>
</protein>
<dbReference type="InterPro" id="IPR036812">
    <property type="entry name" value="NAD(P)_OxRdtase_dom_sf"/>
</dbReference>
<dbReference type="FunFam" id="3.20.20.100:FF:000002">
    <property type="entry name" value="2,5-diketo-D-gluconic acid reductase A"/>
    <property type="match status" value="1"/>
</dbReference>
<keyword evidence="3" id="KW-0560">Oxidoreductase</keyword>
<feature type="site" description="Lowers pKa of active site Tyr" evidence="6">
    <location>
        <position position="82"/>
    </location>
</feature>
<accession>A0A1S8KP35</accession>
<dbReference type="EMBL" id="MUYF01000003">
    <property type="protein sequence ID" value="OOL81235.1"/>
    <property type="molecule type" value="Genomic_DNA"/>
</dbReference>
<dbReference type="GO" id="GO:0016616">
    <property type="term" value="F:oxidoreductase activity, acting on the CH-OH group of donors, NAD or NADP as acceptor"/>
    <property type="evidence" value="ECO:0007669"/>
    <property type="project" value="UniProtKB-ARBA"/>
</dbReference>
<sequence length="268" mass="30561">MDYIQLNDRTKMPLVGTGTNTFGKVDAEYRGELNGDFTPLETALEVGYRLVDTAISYRNEAGVGHTAANSGVKRSEVFLTTKIPTDDQYTVSEDAVHQTIEQSLDHFETDYLDLYLVHHPFDSVKRLKLVWSVLEEYYEKGILKSIGVSNFTEAMIEEMKSFAKVMPEVNQIQSNPTEWNDDLIAYLQKENIAVTAWSPLKAEKAQRQQLAEIGQRYNKSWAQVLLRYHVQRGVVVIPKSHDRKHQVDNLAIFDFELSSEDKATIKAL</sequence>
<dbReference type="Proteomes" id="UP000190409">
    <property type="component" value="Unassembled WGS sequence"/>
</dbReference>
<dbReference type="InterPro" id="IPR018170">
    <property type="entry name" value="Aldo/ket_reductase_CS"/>
</dbReference>
<keyword evidence="2" id="KW-0521">NADP</keyword>
<dbReference type="InterPro" id="IPR023210">
    <property type="entry name" value="NADP_OxRdtase_dom"/>
</dbReference>
<name>A0A1S8KP35_9LACT</name>
<evidence type="ECO:0000256" key="1">
    <source>
        <dbReference type="ARBA" id="ARBA00007905"/>
    </source>
</evidence>
<comment type="similarity">
    <text evidence="1">Belongs to the aldo/keto reductase family.</text>
</comment>
<dbReference type="SUPFAM" id="SSF51430">
    <property type="entry name" value="NAD(P)-linked oxidoreductase"/>
    <property type="match status" value="1"/>
</dbReference>
<feature type="active site" description="Proton donor" evidence="4">
    <location>
        <position position="57"/>
    </location>
</feature>
<dbReference type="AlphaFoldDB" id="A0A1S8KP35"/>
<dbReference type="CDD" id="cd19071">
    <property type="entry name" value="AKR_AKR1-5-like"/>
    <property type="match status" value="1"/>
</dbReference>
<evidence type="ECO:0000313" key="9">
    <source>
        <dbReference type="Proteomes" id="UP000190409"/>
    </source>
</evidence>
<dbReference type="InterPro" id="IPR020471">
    <property type="entry name" value="AKR"/>
</dbReference>
<organism evidence="8 9">
    <name type="scientific">Dolosigranulum pigrum</name>
    <dbReference type="NCBI Taxonomy" id="29394"/>
    <lineage>
        <taxon>Bacteria</taxon>
        <taxon>Bacillati</taxon>
        <taxon>Bacillota</taxon>
        <taxon>Bacilli</taxon>
        <taxon>Lactobacillales</taxon>
        <taxon>Carnobacteriaceae</taxon>
        <taxon>Dolosigranulum</taxon>
    </lineage>
</organism>